<name>A0A382I981_9ZZZZ</name>
<organism evidence="1">
    <name type="scientific">marine metagenome</name>
    <dbReference type="NCBI Taxonomy" id="408172"/>
    <lineage>
        <taxon>unclassified sequences</taxon>
        <taxon>metagenomes</taxon>
        <taxon>ecological metagenomes</taxon>
    </lineage>
</organism>
<sequence>MSEQKYPEALPPQIATPVRKPAMFLSNYGGFA</sequence>
<dbReference type="EMBL" id="UINC01066020">
    <property type="protein sequence ID" value="SVB96284.1"/>
    <property type="molecule type" value="Genomic_DNA"/>
</dbReference>
<accession>A0A382I981</accession>
<gene>
    <name evidence="1" type="ORF">METZ01_LOCUS249138</name>
</gene>
<reference evidence="1" key="1">
    <citation type="submission" date="2018-05" db="EMBL/GenBank/DDBJ databases">
        <authorList>
            <person name="Lanie J.A."/>
            <person name="Ng W.-L."/>
            <person name="Kazmierczak K.M."/>
            <person name="Andrzejewski T.M."/>
            <person name="Davidsen T.M."/>
            <person name="Wayne K.J."/>
            <person name="Tettelin H."/>
            <person name="Glass J.I."/>
            <person name="Rusch D."/>
            <person name="Podicherti R."/>
            <person name="Tsui H.-C.T."/>
            <person name="Winkler M.E."/>
        </authorList>
    </citation>
    <scope>NUCLEOTIDE SEQUENCE</scope>
</reference>
<proteinExistence type="predicted"/>
<evidence type="ECO:0000313" key="1">
    <source>
        <dbReference type="EMBL" id="SVB96284.1"/>
    </source>
</evidence>
<dbReference type="AlphaFoldDB" id="A0A382I981"/>
<protein>
    <submittedName>
        <fullName evidence="1">Uncharacterized protein</fullName>
    </submittedName>
</protein>
<feature type="non-terminal residue" evidence="1">
    <location>
        <position position="32"/>
    </location>
</feature>